<gene>
    <name evidence="2" type="ORF">SAMN02910451_01199</name>
</gene>
<keyword evidence="3" id="KW-1185">Reference proteome</keyword>
<dbReference type="Gene3D" id="3.40.630.30">
    <property type="match status" value="1"/>
</dbReference>
<dbReference type="Pfam" id="PF13302">
    <property type="entry name" value="Acetyltransf_3"/>
    <property type="match status" value="1"/>
</dbReference>
<dbReference type="InterPro" id="IPR000182">
    <property type="entry name" value="GNAT_dom"/>
</dbReference>
<accession>A0A1G5CSA2</accession>
<dbReference type="RefSeq" id="WP_026656014.1">
    <property type="nucleotide sequence ID" value="NZ_FMUR01000007.1"/>
</dbReference>
<evidence type="ECO:0000313" key="2">
    <source>
        <dbReference type="EMBL" id="SCY05266.1"/>
    </source>
</evidence>
<dbReference type="EMBL" id="FMUR01000007">
    <property type="protein sequence ID" value="SCY05266.1"/>
    <property type="molecule type" value="Genomic_DNA"/>
</dbReference>
<dbReference type="GO" id="GO:0016747">
    <property type="term" value="F:acyltransferase activity, transferring groups other than amino-acyl groups"/>
    <property type="evidence" value="ECO:0007669"/>
    <property type="project" value="InterPro"/>
</dbReference>
<dbReference type="AlphaFoldDB" id="A0A1G5CSA2"/>
<proteinExistence type="predicted"/>
<keyword evidence="2" id="KW-0808">Transferase</keyword>
<evidence type="ECO:0000313" key="3">
    <source>
        <dbReference type="Proteomes" id="UP000183047"/>
    </source>
</evidence>
<dbReference type="SUPFAM" id="SSF55729">
    <property type="entry name" value="Acyl-CoA N-acyltransferases (Nat)"/>
    <property type="match status" value="1"/>
</dbReference>
<reference evidence="3" key="1">
    <citation type="submission" date="2016-10" db="EMBL/GenBank/DDBJ databases">
        <authorList>
            <person name="Varghese N."/>
            <person name="Submissions S."/>
        </authorList>
    </citation>
    <scope>NUCLEOTIDE SEQUENCE [LARGE SCALE GENOMIC DNA]</scope>
    <source>
        <strain evidence="3">XBD2006</strain>
    </source>
</reference>
<evidence type="ECO:0000259" key="1">
    <source>
        <dbReference type="Pfam" id="PF13302"/>
    </source>
</evidence>
<dbReference type="InterPro" id="IPR016181">
    <property type="entry name" value="Acyl_CoA_acyltransferase"/>
</dbReference>
<dbReference type="Proteomes" id="UP000183047">
    <property type="component" value="Unassembled WGS sequence"/>
</dbReference>
<dbReference type="PANTHER" id="PTHR43415">
    <property type="entry name" value="SPERMIDINE N(1)-ACETYLTRANSFERASE"/>
    <property type="match status" value="1"/>
</dbReference>
<protein>
    <submittedName>
        <fullName evidence="2">Protein N-acetyltransferase, RimJ/RimL family</fullName>
    </submittedName>
</protein>
<dbReference type="OrthoDB" id="9795206at2"/>
<sequence>MKYDIVGKTIGLRKMKIDDCEKIVEWRNNERVRERYVYREKFSLEAQQKYYKEQVQTKNVFQYMICELNNNDRAIGSVVFKDYKLSDRQIEYGLFIGEDDTIGKGYGKETAQLSMELGFEKFEVDRIISSIFCDNIPSLVIHIKAGMLPCMILHDVECTDGERKDMIILEAKRKNT</sequence>
<name>A0A1G5CSA2_9FIRM</name>
<dbReference type="PANTHER" id="PTHR43415:SF3">
    <property type="entry name" value="GNAT-FAMILY ACETYLTRANSFERASE"/>
    <property type="match status" value="1"/>
</dbReference>
<organism evidence="2 3">
    <name type="scientific">Butyrivibrio hungatei</name>
    <dbReference type="NCBI Taxonomy" id="185008"/>
    <lineage>
        <taxon>Bacteria</taxon>
        <taxon>Bacillati</taxon>
        <taxon>Bacillota</taxon>
        <taxon>Clostridia</taxon>
        <taxon>Lachnospirales</taxon>
        <taxon>Lachnospiraceae</taxon>
        <taxon>Butyrivibrio</taxon>
    </lineage>
</organism>
<feature type="domain" description="N-acetyltransferase" evidence="1">
    <location>
        <begin position="11"/>
        <end position="147"/>
    </location>
</feature>